<keyword evidence="4" id="KW-0732">Signal</keyword>
<dbReference type="Pfam" id="PF06119">
    <property type="entry name" value="NIDO"/>
    <property type="match status" value="1"/>
</dbReference>
<evidence type="ECO:0000256" key="9">
    <source>
        <dbReference type="SAM" id="MobiDB-lite"/>
    </source>
</evidence>
<dbReference type="CDD" id="cd00054">
    <property type="entry name" value="EGF_CA"/>
    <property type="match status" value="1"/>
</dbReference>
<protein>
    <recommendedName>
        <fullName evidence="15">EGF-like domain-containing protein</fullName>
    </recommendedName>
</protein>
<keyword evidence="14" id="KW-1185">Reference proteome</keyword>
<evidence type="ECO:0000256" key="2">
    <source>
        <dbReference type="ARBA" id="ARBA00022525"/>
    </source>
</evidence>
<evidence type="ECO:0000313" key="14">
    <source>
        <dbReference type="Proteomes" id="UP000316079"/>
    </source>
</evidence>
<feature type="region of interest" description="Disordered" evidence="9">
    <location>
        <begin position="1"/>
        <end position="37"/>
    </location>
</feature>
<dbReference type="CDD" id="cd00255">
    <property type="entry name" value="nidG2"/>
    <property type="match status" value="1"/>
</dbReference>
<dbReference type="PROSITE" id="PS01186">
    <property type="entry name" value="EGF_2"/>
    <property type="match status" value="1"/>
</dbReference>
<keyword evidence="2" id="KW-0964">Secreted</keyword>
<dbReference type="PROSITE" id="PS50993">
    <property type="entry name" value="NIDOGEN_G2"/>
    <property type="match status" value="1"/>
</dbReference>
<dbReference type="AlphaFoldDB" id="A0A553NWN2"/>
<evidence type="ECO:0000256" key="3">
    <source>
        <dbReference type="ARBA" id="ARBA00022530"/>
    </source>
</evidence>
<dbReference type="InterPro" id="IPR009017">
    <property type="entry name" value="GFP"/>
</dbReference>
<comment type="subcellular location">
    <subcellularLocation>
        <location evidence="1">Secreted</location>
        <location evidence="1">Extracellular space</location>
        <location evidence="1">Extracellular matrix</location>
    </subcellularLocation>
</comment>
<keyword evidence="3" id="KW-0272">Extracellular matrix</keyword>
<evidence type="ECO:0000259" key="11">
    <source>
        <dbReference type="PROSITE" id="PS50993"/>
    </source>
</evidence>
<evidence type="ECO:0000313" key="13">
    <source>
        <dbReference type="EMBL" id="TRY69843.1"/>
    </source>
</evidence>
<reference evidence="13 14" key="1">
    <citation type="journal article" date="2019" name="Sci. Data">
        <title>Hybrid genome assembly and annotation of Danionella translucida.</title>
        <authorList>
            <person name="Kadobianskyi M."/>
            <person name="Schulze L."/>
            <person name="Schuelke M."/>
            <person name="Judkewitz B."/>
        </authorList>
    </citation>
    <scope>NUCLEOTIDE SEQUENCE [LARGE SCALE GENOMIC DNA]</scope>
    <source>
        <strain evidence="13 14">Bolton</strain>
    </source>
</reference>
<dbReference type="InterPro" id="IPR003886">
    <property type="entry name" value="NIDO_dom"/>
</dbReference>
<accession>A0A553NWN2</accession>
<evidence type="ECO:0000256" key="4">
    <source>
        <dbReference type="ARBA" id="ARBA00022729"/>
    </source>
</evidence>
<dbReference type="InterPro" id="IPR000742">
    <property type="entry name" value="EGF"/>
</dbReference>
<evidence type="ECO:0000256" key="5">
    <source>
        <dbReference type="ARBA" id="ARBA00022837"/>
    </source>
</evidence>
<keyword evidence="8" id="KW-0245">EGF-like domain</keyword>
<comment type="caution">
    <text evidence="13">The sequence shown here is derived from an EMBL/GenBank/DDBJ whole genome shotgun (WGS) entry which is preliminary data.</text>
</comment>
<evidence type="ECO:0000259" key="10">
    <source>
        <dbReference type="PROSITE" id="PS50026"/>
    </source>
</evidence>
<sequence length="666" mass="73683">MNMEALEEGSKEGRARGARARPRLHRTSPQSVLSESSGSFGLEMARQGQRWSVWMLLLGFTICVRGITREELFPFGLSAGDQALTGGNDETRVIQLEKPLTFYDEQFDRVYVNTNGFVSLEKPPVESEYLRSSQVTFKMLAALQGDLDTSDRVGRVFFRQDTNPALLQKAGDHINRAFPEDDLVNPEHLFVVTWVDVASHEAQSRGDTVQRNSFQMVIASMETVTYVILLFPRGSIQFQSSGGHTLHSGFSRGAKRYLLFSTRPGEHFSITDGSEDSVKELTERTNSGRRGVWVYEIGTFPHFTSIAPGEVPDVPEETDSLNPLQHQQQHTVVFPDVSLDGVYLRPEHPSPIPVQFTPPDASVLEIENGDNFHVDVFTYNSGQCAGHKCSKFGECRNFPEGHCCVCKPGFYGNGIHCVPDGVPQRMNGKVSGRVFIGGSGVPVDFTGNDLHSYVVVNDGRAYVAVSAIPPELGFSLQPLATLGGAIGWAFALQQPGFSNGFSVIGGVFQRQVDVVFQPRGEKLSISQQFRGIDEHDHLMVDTRLEGSIPEVPQGTTVQIDPYTQIYQYSTNLITSSSSRECLLKLPDGSSRSFSFTVRETITFQSCSLDEASRSTPATQMLSIDQVFVMYDMGERLLRFAMTNKIGDVNGQCLSTRASFLPSFLMR</sequence>
<dbReference type="InterPro" id="IPR006605">
    <property type="entry name" value="G2_nidogen/fibulin_G2F"/>
</dbReference>
<evidence type="ECO:0000256" key="8">
    <source>
        <dbReference type="PROSITE-ProRule" id="PRU00076"/>
    </source>
</evidence>
<feature type="domain" description="Nidogen G2 beta-barrel" evidence="11">
    <location>
        <begin position="422"/>
        <end position="655"/>
    </location>
</feature>
<dbReference type="STRING" id="623744.A0A553NWN2"/>
<dbReference type="SMART" id="SM00539">
    <property type="entry name" value="NIDO"/>
    <property type="match status" value="1"/>
</dbReference>
<keyword evidence="7" id="KW-0325">Glycoprotein</keyword>
<feature type="compositionally biased region" description="Basic residues" evidence="9">
    <location>
        <begin position="16"/>
        <end position="26"/>
    </location>
</feature>
<dbReference type="OrthoDB" id="9990982at2759"/>
<feature type="compositionally biased region" description="Polar residues" evidence="9">
    <location>
        <begin position="27"/>
        <end position="37"/>
    </location>
</feature>
<name>A0A553NWN2_9TELE</name>
<feature type="domain" description="NIDO" evidence="12">
    <location>
        <begin position="142"/>
        <end position="300"/>
    </location>
</feature>
<evidence type="ECO:0000256" key="1">
    <source>
        <dbReference type="ARBA" id="ARBA00004498"/>
    </source>
</evidence>
<dbReference type="SMART" id="SM00682">
    <property type="entry name" value="G2F"/>
    <property type="match status" value="1"/>
</dbReference>
<gene>
    <name evidence="13" type="ORF">DNTS_012936</name>
</gene>
<organism evidence="13 14">
    <name type="scientific">Danionella cerebrum</name>
    <dbReference type="NCBI Taxonomy" id="2873325"/>
    <lineage>
        <taxon>Eukaryota</taxon>
        <taxon>Metazoa</taxon>
        <taxon>Chordata</taxon>
        <taxon>Craniata</taxon>
        <taxon>Vertebrata</taxon>
        <taxon>Euteleostomi</taxon>
        <taxon>Actinopterygii</taxon>
        <taxon>Neopterygii</taxon>
        <taxon>Teleostei</taxon>
        <taxon>Ostariophysi</taxon>
        <taxon>Cypriniformes</taxon>
        <taxon>Danionidae</taxon>
        <taxon>Danioninae</taxon>
        <taxon>Danionella</taxon>
    </lineage>
</organism>
<dbReference type="PANTHER" id="PTHR13802">
    <property type="entry name" value="MUCIN 4-RELATED"/>
    <property type="match status" value="1"/>
</dbReference>
<dbReference type="PROSITE" id="PS50026">
    <property type="entry name" value="EGF_3"/>
    <property type="match status" value="1"/>
</dbReference>
<dbReference type="SUPFAM" id="SSF54511">
    <property type="entry name" value="GFP-like"/>
    <property type="match status" value="1"/>
</dbReference>
<dbReference type="InterPro" id="IPR051495">
    <property type="entry name" value="Epithelial_Barrier/Signaling"/>
</dbReference>
<dbReference type="EMBL" id="SRMA01026776">
    <property type="protein sequence ID" value="TRY69843.1"/>
    <property type="molecule type" value="Genomic_DNA"/>
</dbReference>
<dbReference type="Pfam" id="PF07474">
    <property type="entry name" value="G2F"/>
    <property type="match status" value="1"/>
</dbReference>
<dbReference type="PROSITE" id="PS51220">
    <property type="entry name" value="NIDO"/>
    <property type="match status" value="1"/>
</dbReference>
<dbReference type="Gene3D" id="2.40.155.10">
    <property type="entry name" value="Green fluorescent protein"/>
    <property type="match status" value="1"/>
</dbReference>
<evidence type="ECO:0008006" key="15">
    <source>
        <dbReference type="Google" id="ProtNLM"/>
    </source>
</evidence>
<dbReference type="PANTHER" id="PTHR13802:SF52">
    <property type="entry name" value="MUCIN-4"/>
    <property type="match status" value="1"/>
</dbReference>
<feature type="domain" description="EGF-like" evidence="10">
    <location>
        <begin position="380"/>
        <end position="418"/>
    </location>
</feature>
<proteinExistence type="predicted"/>
<comment type="caution">
    <text evidence="8">Lacks conserved residue(s) required for the propagation of feature annotation.</text>
</comment>
<evidence type="ECO:0000256" key="7">
    <source>
        <dbReference type="ARBA" id="ARBA00023180"/>
    </source>
</evidence>
<keyword evidence="6" id="KW-1015">Disulfide bond</keyword>
<keyword evidence="5" id="KW-0106">Calcium</keyword>
<dbReference type="Proteomes" id="UP000316079">
    <property type="component" value="Unassembled WGS sequence"/>
</dbReference>
<dbReference type="GO" id="GO:0007160">
    <property type="term" value="P:cell-matrix adhesion"/>
    <property type="evidence" value="ECO:0007669"/>
    <property type="project" value="InterPro"/>
</dbReference>
<evidence type="ECO:0000259" key="12">
    <source>
        <dbReference type="PROSITE" id="PS51220"/>
    </source>
</evidence>
<evidence type="ECO:0000256" key="6">
    <source>
        <dbReference type="ARBA" id="ARBA00023157"/>
    </source>
</evidence>